<dbReference type="EMBL" id="GL832988">
    <property type="protein sequence ID" value="EGD79765.1"/>
    <property type="molecule type" value="Genomic_DNA"/>
</dbReference>
<feature type="repeat" description="Solcar" evidence="8">
    <location>
        <begin position="203"/>
        <end position="290"/>
    </location>
</feature>
<evidence type="ECO:0000313" key="10">
    <source>
        <dbReference type="EMBL" id="EGD79765.1"/>
    </source>
</evidence>
<dbReference type="eggNOG" id="KOG0755">
    <property type="taxonomic scope" value="Eukaryota"/>
</dbReference>
<dbReference type="Gene3D" id="1.50.40.10">
    <property type="entry name" value="Mitochondrial carrier domain"/>
    <property type="match status" value="1"/>
</dbReference>
<accession>F2UQ97</accession>
<evidence type="ECO:0000256" key="2">
    <source>
        <dbReference type="ARBA" id="ARBA00006375"/>
    </source>
</evidence>
<dbReference type="PANTHER" id="PTHR45618">
    <property type="entry name" value="MITOCHONDRIAL DICARBOXYLATE CARRIER-RELATED"/>
    <property type="match status" value="1"/>
</dbReference>
<name>F2UQ97_SALR5</name>
<dbReference type="Proteomes" id="UP000007799">
    <property type="component" value="Unassembled WGS sequence"/>
</dbReference>
<evidence type="ECO:0000256" key="3">
    <source>
        <dbReference type="ARBA" id="ARBA00022448"/>
    </source>
</evidence>
<dbReference type="InterPro" id="IPR018108">
    <property type="entry name" value="MCP_transmembrane"/>
</dbReference>
<comment type="similarity">
    <text evidence="2 9">Belongs to the mitochondrial carrier (TC 2.A.29) family.</text>
</comment>
<evidence type="ECO:0008006" key="12">
    <source>
        <dbReference type="Google" id="ProtNLM"/>
    </source>
</evidence>
<dbReference type="OMA" id="INCAITM"/>
<sequence length="295" mass="32305">MVGSYDLPYWKGFVASSLGPATAVLFTNPFEVAKVHQQMHGELSQTRARPSLATVFRNVYTKGGISGLQAGLSAAIAREGTKNIFRIGAYEPILDGLKKLQGADKATIPTRIVAGAASGILASYTCNPLDLLKTRMQARDLIGLSANHGPITEVRALMKEGGVARLWRGSHVSAFRSALATGTNLPAYTVVKEYLLQQRGLKDGTVVHVTSAMLAAFCTCVANNPVDVLRSRLYNQQASRTLYTSAWDAFVKVLRIEGPTAFYKGFWSHYIRAGPHYVLTFAFLEKIRYVMHKYT</sequence>
<evidence type="ECO:0000313" key="11">
    <source>
        <dbReference type="Proteomes" id="UP000007799"/>
    </source>
</evidence>
<dbReference type="Pfam" id="PF00153">
    <property type="entry name" value="Mito_carr"/>
    <property type="match status" value="3"/>
</dbReference>
<keyword evidence="4 8" id="KW-0812">Transmembrane</keyword>
<keyword evidence="5" id="KW-0677">Repeat</keyword>
<reference evidence="10" key="1">
    <citation type="submission" date="2009-08" db="EMBL/GenBank/DDBJ databases">
        <title>Annotation of Salpingoeca rosetta.</title>
        <authorList>
            <consortium name="The Broad Institute Genome Sequencing Platform"/>
            <person name="Russ C."/>
            <person name="Cuomo C."/>
            <person name="Burger G."/>
            <person name="Gray M.W."/>
            <person name="Holland P.W.H."/>
            <person name="King N."/>
            <person name="Lang F.B.F."/>
            <person name="Roger A.J."/>
            <person name="Ruiz-Trillo I."/>
            <person name="Young S.K."/>
            <person name="Zeng Q."/>
            <person name="Gargeya S."/>
            <person name="Alvarado L."/>
            <person name="Berlin A."/>
            <person name="Chapman S.B."/>
            <person name="Chen Z."/>
            <person name="Freedman E."/>
            <person name="Gellesch M."/>
            <person name="Goldberg J."/>
            <person name="Griggs A."/>
            <person name="Gujja S."/>
            <person name="Heilman E."/>
            <person name="Heiman D."/>
            <person name="Howarth C."/>
            <person name="Mehta T."/>
            <person name="Neiman D."/>
            <person name="Pearson M."/>
            <person name="Roberts A."/>
            <person name="Saif S."/>
            <person name="Shea T."/>
            <person name="Shenoy N."/>
            <person name="Sisk P."/>
            <person name="Stolte C."/>
            <person name="Sykes S."/>
            <person name="White J."/>
            <person name="Yandava C."/>
            <person name="Haas B."/>
            <person name="Nusbaum C."/>
            <person name="Birren B."/>
        </authorList>
    </citation>
    <scope>NUCLEOTIDE SEQUENCE [LARGE SCALE GENOMIC DNA]</scope>
    <source>
        <strain evidence="10">ATCC 50818</strain>
    </source>
</reference>
<evidence type="ECO:0000256" key="5">
    <source>
        <dbReference type="ARBA" id="ARBA00022737"/>
    </source>
</evidence>
<dbReference type="RefSeq" id="XP_004988714.1">
    <property type="nucleotide sequence ID" value="XM_004988657.1"/>
</dbReference>
<evidence type="ECO:0000256" key="7">
    <source>
        <dbReference type="ARBA" id="ARBA00023136"/>
    </source>
</evidence>
<keyword evidence="6" id="KW-1133">Transmembrane helix</keyword>
<keyword evidence="7 8" id="KW-0472">Membrane</keyword>
<dbReference type="GeneID" id="16069249"/>
<dbReference type="InterPro" id="IPR050391">
    <property type="entry name" value="Mito_Metabolite_Transporter"/>
</dbReference>
<feature type="repeat" description="Solcar" evidence="8">
    <location>
        <begin position="7"/>
        <end position="96"/>
    </location>
</feature>
<dbReference type="KEGG" id="sre:PTSG_10750"/>
<dbReference type="InterPro" id="IPR023395">
    <property type="entry name" value="MCP_dom_sf"/>
</dbReference>
<dbReference type="AlphaFoldDB" id="F2UQ97"/>
<organism evidence="11">
    <name type="scientific">Salpingoeca rosetta (strain ATCC 50818 / BSB-021)</name>
    <dbReference type="NCBI Taxonomy" id="946362"/>
    <lineage>
        <taxon>Eukaryota</taxon>
        <taxon>Choanoflagellata</taxon>
        <taxon>Craspedida</taxon>
        <taxon>Salpingoecidae</taxon>
        <taxon>Salpingoeca</taxon>
    </lineage>
</organism>
<gene>
    <name evidence="10" type="ORF">PTSG_10750</name>
</gene>
<comment type="subcellular location">
    <subcellularLocation>
        <location evidence="1">Membrane</location>
        <topology evidence="1">Multi-pass membrane protein</topology>
    </subcellularLocation>
</comment>
<protein>
    <recommendedName>
        <fullName evidence="12">Mitochondrial carrier</fullName>
    </recommendedName>
</protein>
<evidence type="ECO:0000256" key="9">
    <source>
        <dbReference type="RuleBase" id="RU000488"/>
    </source>
</evidence>
<dbReference type="SUPFAM" id="SSF103506">
    <property type="entry name" value="Mitochondrial carrier"/>
    <property type="match status" value="1"/>
</dbReference>
<dbReference type="PROSITE" id="PS50920">
    <property type="entry name" value="SOLCAR"/>
    <property type="match status" value="3"/>
</dbReference>
<evidence type="ECO:0000256" key="6">
    <source>
        <dbReference type="ARBA" id="ARBA00022989"/>
    </source>
</evidence>
<dbReference type="InParanoid" id="F2UQ97"/>
<evidence type="ECO:0000256" key="1">
    <source>
        <dbReference type="ARBA" id="ARBA00004141"/>
    </source>
</evidence>
<evidence type="ECO:0000256" key="4">
    <source>
        <dbReference type="ARBA" id="ARBA00022692"/>
    </source>
</evidence>
<dbReference type="GO" id="GO:0016020">
    <property type="term" value="C:membrane"/>
    <property type="evidence" value="ECO:0007669"/>
    <property type="project" value="UniProtKB-SubCell"/>
</dbReference>
<keyword evidence="11" id="KW-1185">Reference proteome</keyword>
<proteinExistence type="inferred from homology"/>
<dbReference type="OrthoDB" id="756301at2759"/>
<feature type="repeat" description="Solcar" evidence="8">
    <location>
        <begin position="106"/>
        <end position="194"/>
    </location>
</feature>
<keyword evidence="3 9" id="KW-0813">Transport</keyword>
<evidence type="ECO:0000256" key="8">
    <source>
        <dbReference type="PROSITE-ProRule" id="PRU00282"/>
    </source>
</evidence>